<evidence type="ECO:0000313" key="2">
    <source>
        <dbReference type="EMBL" id="SHH95668.1"/>
    </source>
</evidence>
<keyword evidence="1" id="KW-1133">Transmembrane helix</keyword>
<protein>
    <submittedName>
        <fullName evidence="2">Uncharacterized protein</fullName>
    </submittedName>
</protein>
<keyword evidence="1" id="KW-0812">Transmembrane</keyword>
<accession>A0A1M5X7X2</accession>
<sequence length="33" mass="3505">MKPHTNDGIPTPLAIALIAAGIILTVFIQSLKF</sequence>
<gene>
    <name evidence="2" type="ORF">SAMN05421866_0020</name>
</gene>
<keyword evidence="1" id="KW-0472">Membrane</keyword>
<dbReference type="AlphaFoldDB" id="A0A1M5X7X2"/>
<dbReference type="Proteomes" id="UP000184047">
    <property type="component" value="Unassembled WGS sequence"/>
</dbReference>
<dbReference type="EMBL" id="FQWT01000010">
    <property type="protein sequence ID" value="SHH95668.1"/>
    <property type="molecule type" value="Genomic_DNA"/>
</dbReference>
<feature type="transmembrane region" description="Helical" evidence="1">
    <location>
        <begin position="12"/>
        <end position="31"/>
    </location>
</feature>
<keyword evidence="3" id="KW-1185">Reference proteome</keyword>
<evidence type="ECO:0000313" key="3">
    <source>
        <dbReference type="Proteomes" id="UP000184047"/>
    </source>
</evidence>
<organism evidence="2 3">
    <name type="scientific">Chryseobacterium oranimense</name>
    <dbReference type="NCBI Taxonomy" id="421058"/>
    <lineage>
        <taxon>Bacteria</taxon>
        <taxon>Pseudomonadati</taxon>
        <taxon>Bacteroidota</taxon>
        <taxon>Flavobacteriia</taxon>
        <taxon>Flavobacteriales</taxon>
        <taxon>Weeksellaceae</taxon>
        <taxon>Chryseobacterium group</taxon>
        <taxon>Chryseobacterium</taxon>
    </lineage>
</organism>
<evidence type="ECO:0000256" key="1">
    <source>
        <dbReference type="SAM" id="Phobius"/>
    </source>
</evidence>
<name>A0A1M5X7X2_9FLAO</name>
<proteinExistence type="predicted"/>
<reference evidence="3" key="1">
    <citation type="submission" date="2016-11" db="EMBL/GenBank/DDBJ databases">
        <authorList>
            <person name="Varghese N."/>
            <person name="Submissions S."/>
        </authorList>
    </citation>
    <scope>NUCLEOTIDE SEQUENCE [LARGE SCALE GENOMIC DNA]</scope>
    <source>
        <strain evidence="3">DSM 19055</strain>
    </source>
</reference>